<keyword evidence="1" id="KW-0547">Nucleotide-binding</keyword>
<evidence type="ECO:0000256" key="1">
    <source>
        <dbReference type="ARBA" id="ARBA00022741"/>
    </source>
</evidence>
<keyword evidence="5" id="KW-0804">Transcription</keyword>
<dbReference type="Gene3D" id="3.40.50.300">
    <property type="entry name" value="P-loop containing nucleotide triphosphate hydrolases"/>
    <property type="match status" value="1"/>
</dbReference>
<evidence type="ECO:0000259" key="7">
    <source>
        <dbReference type="PROSITE" id="PS50045"/>
    </source>
</evidence>
<feature type="region of interest" description="Disordered" evidence="6">
    <location>
        <begin position="297"/>
        <end position="317"/>
    </location>
</feature>
<protein>
    <submittedName>
        <fullName evidence="8">Sigma-54-dependent Fis family transcriptional regulator</fullName>
    </submittedName>
</protein>
<evidence type="ECO:0000256" key="4">
    <source>
        <dbReference type="ARBA" id="ARBA00023125"/>
    </source>
</evidence>
<dbReference type="Proteomes" id="UP001575181">
    <property type="component" value="Unassembled WGS sequence"/>
</dbReference>
<evidence type="ECO:0000256" key="6">
    <source>
        <dbReference type="SAM" id="MobiDB-lite"/>
    </source>
</evidence>
<evidence type="ECO:0000256" key="2">
    <source>
        <dbReference type="ARBA" id="ARBA00022840"/>
    </source>
</evidence>
<dbReference type="PROSITE" id="PS00676">
    <property type="entry name" value="SIGMA54_INTERACT_2"/>
    <property type="match status" value="1"/>
</dbReference>
<gene>
    <name evidence="8" type="ORF">ACERLL_15480</name>
</gene>
<proteinExistence type="predicted"/>
<dbReference type="InterPro" id="IPR003593">
    <property type="entry name" value="AAA+_ATPase"/>
</dbReference>
<dbReference type="Gene3D" id="1.10.10.60">
    <property type="entry name" value="Homeodomain-like"/>
    <property type="match status" value="1"/>
</dbReference>
<keyword evidence="4" id="KW-0238">DNA-binding</keyword>
<name>A0ABV4U065_9GAMM</name>
<dbReference type="Gene3D" id="3.30.450.40">
    <property type="match status" value="1"/>
</dbReference>
<dbReference type="PANTHER" id="PTHR32071:SF77">
    <property type="entry name" value="TRANSCRIPTIONAL REGULATORY PROTEIN"/>
    <property type="match status" value="1"/>
</dbReference>
<dbReference type="InterPro" id="IPR025943">
    <property type="entry name" value="Sigma_54_int_dom_ATP-bd_2"/>
</dbReference>
<dbReference type="Pfam" id="PF02954">
    <property type="entry name" value="HTH_8"/>
    <property type="match status" value="1"/>
</dbReference>
<dbReference type="EMBL" id="JBGUAW010000011">
    <property type="protein sequence ID" value="MFA9462219.1"/>
    <property type="molecule type" value="Genomic_DNA"/>
</dbReference>
<reference evidence="8 9" key="1">
    <citation type="submission" date="2024-08" db="EMBL/GenBank/DDBJ databases">
        <title>Whole-genome sequencing of halo(alkali)philic microorganisms from hypersaline lakes.</title>
        <authorList>
            <person name="Sorokin D.Y."/>
            <person name="Merkel A.Y."/>
            <person name="Messina E."/>
            <person name="Yakimov M."/>
        </authorList>
    </citation>
    <scope>NUCLEOTIDE SEQUENCE [LARGE SCALE GENOMIC DNA]</scope>
    <source>
        <strain evidence="8 9">Cl-TMA</strain>
    </source>
</reference>
<dbReference type="SMART" id="SM00382">
    <property type="entry name" value="AAA"/>
    <property type="match status" value="1"/>
</dbReference>
<evidence type="ECO:0000256" key="3">
    <source>
        <dbReference type="ARBA" id="ARBA00023015"/>
    </source>
</evidence>
<comment type="caution">
    <text evidence="8">The sequence shown here is derived from an EMBL/GenBank/DDBJ whole genome shotgun (WGS) entry which is preliminary data.</text>
</comment>
<keyword evidence="2" id="KW-0067">ATP-binding</keyword>
<dbReference type="SUPFAM" id="SSF52540">
    <property type="entry name" value="P-loop containing nucleoside triphosphate hydrolases"/>
    <property type="match status" value="1"/>
</dbReference>
<dbReference type="PROSITE" id="PS00675">
    <property type="entry name" value="SIGMA54_INTERACT_1"/>
    <property type="match status" value="1"/>
</dbReference>
<evidence type="ECO:0000256" key="5">
    <source>
        <dbReference type="ARBA" id="ARBA00023163"/>
    </source>
</evidence>
<dbReference type="InterPro" id="IPR029016">
    <property type="entry name" value="GAF-like_dom_sf"/>
</dbReference>
<dbReference type="Pfam" id="PF01590">
    <property type="entry name" value="GAF"/>
    <property type="match status" value="1"/>
</dbReference>
<dbReference type="InterPro" id="IPR058031">
    <property type="entry name" value="AAA_lid_NorR"/>
</dbReference>
<dbReference type="PROSITE" id="PS50045">
    <property type="entry name" value="SIGMA54_INTERACT_4"/>
    <property type="match status" value="1"/>
</dbReference>
<dbReference type="Pfam" id="PF25601">
    <property type="entry name" value="AAA_lid_14"/>
    <property type="match status" value="1"/>
</dbReference>
<dbReference type="InterPro" id="IPR027417">
    <property type="entry name" value="P-loop_NTPase"/>
</dbReference>
<dbReference type="InterPro" id="IPR003018">
    <property type="entry name" value="GAF"/>
</dbReference>
<accession>A0ABV4U065</accession>
<dbReference type="PANTHER" id="PTHR32071">
    <property type="entry name" value="TRANSCRIPTIONAL REGULATORY PROTEIN"/>
    <property type="match status" value="1"/>
</dbReference>
<dbReference type="RefSeq" id="WP_373657003.1">
    <property type="nucleotide sequence ID" value="NZ_JBGUAW010000011.1"/>
</dbReference>
<dbReference type="CDD" id="cd00009">
    <property type="entry name" value="AAA"/>
    <property type="match status" value="1"/>
</dbReference>
<evidence type="ECO:0000313" key="8">
    <source>
        <dbReference type="EMBL" id="MFA9462219.1"/>
    </source>
</evidence>
<dbReference type="InterPro" id="IPR002078">
    <property type="entry name" value="Sigma_54_int"/>
</dbReference>
<dbReference type="Gene3D" id="1.10.8.60">
    <property type="match status" value="1"/>
</dbReference>
<evidence type="ECO:0000313" key="9">
    <source>
        <dbReference type="Proteomes" id="UP001575181"/>
    </source>
</evidence>
<dbReference type="InterPro" id="IPR009057">
    <property type="entry name" value="Homeodomain-like_sf"/>
</dbReference>
<sequence>MGTLNGTYGSGRKPFRKRDETAGLEPVIERSWRRCAADGLDMAGRADDAVYGGTELKQRRERQEHLVAYALPELENIRQQIAHTNSTVILTDAEGVLLQRLGDAEFHRRAETVALQPGACWNESARGTNAIGTAITERLPVNVHRGEHYLECNAFLTCAASPILDPAGSLIGILDISGDQDARQMHSLGLVQMSTTMIENRLLEEHFDEALYLYFHPRPEFLGTLGQGIAAFAGDGRLLATNTCARRLLDLTSTIHGCTGFEDLFGVPLEWIFRCPGETGPNLETPSGIRLHTRTRLRQPHARPTPIPSPLPTTGRIEHGDPTVATAAERAHRVLTRDIPVLIEGETGTGKEHLARMLHDYGPRADGAFVAINCAALPESLIESELFGYVPGAFTGAKREGQTGKLVEADGGTLFLDEIGDMPLPLQSRLLRVLQDKQVVPVGGNQPRPVSFSLVSATHRDLRALVAAGEFRSDLYYRLNGLQVEMPPLRRRRDLSRLIHALLAEEDPEARICPEALELMLGHPWPGNCRQLSFVLRTALALRDDAEPLEPRHLPGDFHKDLTGRDEECGSSLQAVTDQVIREAVEANGGNVSAAARALGINRSTIYRRLQR</sequence>
<dbReference type="SUPFAM" id="SSF46689">
    <property type="entry name" value="Homeodomain-like"/>
    <property type="match status" value="1"/>
</dbReference>
<dbReference type="PRINTS" id="PR01590">
    <property type="entry name" value="HTHFIS"/>
</dbReference>
<keyword evidence="3" id="KW-0805">Transcription regulation</keyword>
<dbReference type="InterPro" id="IPR025662">
    <property type="entry name" value="Sigma_54_int_dom_ATP-bd_1"/>
</dbReference>
<keyword evidence="9" id="KW-1185">Reference proteome</keyword>
<organism evidence="8 9">
    <name type="scientific">Thiohalorhabdus methylotrophus</name>
    <dbReference type="NCBI Taxonomy" id="3242694"/>
    <lineage>
        <taxon>Bacteria</taxon>
        <taxon>Pseudomonadati</taxon>
        <taxon>Pseudomonadota</taxon>
        <taxon>Gammaproteobacteria</taxon>
        <taxon>Thiohalorhabdales</taxon>
        <taxon>Thiohalorhabdaceae</taxon>
        <taxon>Thiohalorhabdus</taxon>
    </lineage>
</organism>
<dbReference type="InterPro" id="IPR002197">
    <property type="entry name" value="HTH_Fis"/>
</dbReference>
<feature type="domain" description="Sigma-54 factor interaction" evidence="7">
    <location>
        <begin position="317"/>
        <end position="541"/>
    </location>
</feature>
<dbReference type="Pfam" id="PF00158">
    <property type="entry name" value="Sigma54_activat"/>
    <property type="match status" value="1"/>
</dbReference>
<feature type="region of interest" description="Disordered" evidence="6">
    <location>
        <begin position="1"/>
        <end position="21"/>
    </location>
</feature>